<comment type="caution">
    <text evidence="8">The sequence shown here is derived from an EMBL/GenBank/DDBJ whole genome shotgun (WGS) entry which is preliminary data.</text>
</comment>
<sequence length="382" mass="41688">MGNLKDIESKAELDEAIHGPTPIVLVHFLSSRCLASRQIDQVFSQLATDFPHALFLRVDVEGRLEISEAYEVSEVPYFLFYKDGQIVETLRNANPSSLANKIASLAGPTNSAGPAAPASLGMAAGPTVIEKVQEMSKEQGSSSDHQKPIPGLSGDLVGRVKQLINSHPIFLFMEGRADQAKCQSSKTVVDVLHKEGVAFGSFDVLADDEIREAVKLYSSWPAYPQLYCHGSLIGGNDIVVALHENGELNSVFRDHRFDGGSSTTGVADSVTGLSEKLMSHLKDLVNAKPVMVFMEGKYDQPNGYSGNSIIGILQKERAPFETFDVLLDEEVREGLKVLSNWSAYPQAYVKGEFIGGFDIVSEMHKSGELTRLLSEKQIIMLN</sequence>
<gene>
    <name evidence="8" type="ORF">LUZ61_010251</name>
</gene>
<dbReference type="InterPro" id="IPR004480">
    <property type="entry name" value="Monothiol_GRX-rel"/>
</dbReference>
<keyword evidence="5" id="KW-0411">Iron-sulfur</keyword>
<keyword evidence="9" id="KW-1185">Reference proteome</keyword>
<dbReference type="InterPro" id="IPR013766">
    <property type="entry name" value="Thioredoxin_domain"/>
</dbReference>
<accession>A0AAD5ZYR5</accession>
<dbReference type="InterPro" id="IPR036249">
    <property type="entry name" value="Thioredoxin-like_sf"/>
</dbReference>
<dbReference type="GO" id="GO:0006879">
    <property type="term" value="P:intracellular iron ion homeostasis"/>
    <property type="evidence" value="ECO:0007669"/>
    <property type="project" value="TreeGrafter"/>
</dbReference>
<dbReference type="GO" id="GO:0046872">
    <property type="term" value="F:metal ion binding"/>
    <property type="evidence" value="ECO:0007669"/>
    <property type="project" value="UniProtKB-KW"/>
</dbReference>
<proteinExistence type="inferred from homology"/>
<keyword evidence="4" id="KW-0408">Iron</keyword>
<dbReference type="InterPro" id="IPR033658">
    <property type="entry name" value="GRX_PICOT-like"/>
</dbReference>
<keyword evidence="3" id="KW-0479">Metal-binding</keyword>
<dbReference type="PANTHER" id="PTHR10293:SF73">
    <property type="entry name" value="GLUTAREDOXIN-3"/>
    <property type="match status" value="1"/>
</dbReference>
<dbReference type="Gene3D" id="3.40.30.10">
    <property type="entry name" value="Glutaredoxin"/>
    <property type="match status" value="3"/>
</dbReference>
<evidence type="ECO:0000313" key="8">
    <source>
        <dbReference type="EMBL" id="KAJ3706546.1"/>
    </source>
</evidence>
<dbReference type="AlphaFoldDB" id="A0AAD5ZYR5"/>
<evidence type="ECO:0000256" key="3">
    <source>
        <dbReference type="ARBA" id="ARBA00022723"/>
    </source>
</evidence>
<reference evidence="8 9" key="1">
    <citation type="journal article" date="2022" name="Cell">
        <title>Repeat-based holocentromeres influence genome architecture and karyotype evolution.</title>
        <authorList>
            <person name="Hofstatter P.G."/>
            <person name="Thangavel G."/>
            <person name="Lux T."/>
            <person name="Neumann P."/>
            <person name="Vondrak T."/>
            <person name="Novak P."/>
            <person name="Zhang M."/>
            <person name="Costa L."/>
            <person name="Castellani M."/>
            <person name="Scott A."/>
            <person name="Toegelov H."/>
            <person name="Fuchs J."/>
            <person name="Mata-Sucre Y."/>
            <person name="Dias Y."/>
            <person name="Vanzela A.L.L."/>
            <person name="Huettel B."/>
            <person name="Almeida C.C.S."/>
            <person name="Simkova H."/>
            <person name="Souza G."/>
            <person name="Pedrosa-Harand A."/>
            <person name="Macas J."/>
            <person name="Mayer K.F.X."/>
            <person name="Houben A."/>
            <person name="Marques A."/>
        </authorList>
    </citation>
    <scope>NUCLEOTIDE SEQUENCE [LARGE SCALE GENOMIC DNA]</scope>
    <source>
        <strain evidence="8">RhyTen1mFocal</strain>
    </source>
</reference>
<evidence type="ECO:0000256" key="4">
    <source>
        <dbReference type="ARBA" id="ARBA00023004"/>
    </source>
</evidence>
<evidence type="ECO:0000259" key="7">
    <source>
        <dbReference type="Pfam" id="PF00462"/>
    </source>
</evidence>
<dbReference type="Pfam" id="PF00462">
    <property type="entry name" value="Glutaredoxin"/>
    <property type="match status" value="2"/>
</dbReference>
<dbReference type="CDD" id="cd03028">
    <property type="entry name" value="GRX_PICOT_like"/>
    <property type="match status" value="2"/>
</dbReference>
<protein>
    <submittedName>
        <fullName evidence="8">Uncharacterized protein</fullName>
    </submittedName>
</protein>
<dbReference type="GO" id="GO:0005634">
    <property type="term" value="C:nucleus"/>
    <property type="evidence" value="ECO:0007669"/>
    <property type="project" value="TreeGrafter"/>
</dbReference>
<dbReference type="Proteomes" id="UP001210211">
    <property type="component" value="Unassembled WGS sequence"/>
</dbReference>
<organism evidence="8 9">
    <name type="scientific">Rhynchospora tenuis</name>
    <dbReference type="NCBI Taxonomy" id="198213"/>
    <lineage>
        <taxon>Eukaryota</taxon>
        <taxon>Viridiplantae</taxon>
        <taxon>Streptophyta</taxon>
        <taxon>Embryophyta</taxon>
        <taxon>Tracheophyta</taxon>
        <taxon>Spermatophyta</taxon>
        <taxon>Magnoliopsida</taxon>
        <taxon>Liliopsida</taxon>
        <taxon>Poales</taxon>
        <taxon>Cyperaceae</taxon>
        <taxon>Cyperoideae</taxon>
        <taxon>Rhynchosporeae</taxon>
        <taxon>Rhynchospora</taxon>
    </lineage>
</organism>
<comment type="similarity">
    <text evidence="2">Belongs to the glutaredoxin family. CGFS subfamily.</text>
</comment>
<feature type="domain" description="Thioredoxin" evidence="6">
    <location>
        <begin position="9"/>
        <end position="103"/>
    </location>
</feature>
<dbReference type="Pfam" id="PF00085">
    <property type="entry name" value="Thioredoxin"/>
    <property type="match status" value="1"/>
</dbReference>
<dbReference type="GO" id="GO:0005829">
    <property type="term" value="C:cytosol"/>
    <property type="evidence" value="ECO:0007669"/>
    <property type="project" value="TreeGrafter"/>
</dbReference>
<evidence type="ECO:0000256" key="1">
    <source>
        <dbReference type="ARBA" id="ARBA00002426"/>
    </source>
</evidence>
<evidence type="ECO:0000256" key="2">
    <source>
        <dbReference type="ARBA" id="ARBA00008983"/>
    </source>
</evidence>
<dbReference type="InterPro" id="IPR002109">
    <property type="entry name" value="Glutaredoxin"/>
</dbReference>
<dbReference type="PANTHER" id="PTHR10293">
    <property type="entry name" value="GLUTAREDOXIN FAMILY MEMBER"/>
    <property type="match status" value="1"/>
</dbReference>
<dbReference type="GO" id="GO:0051536">
    <property type="term" value="F:iron-sulfur cluster binding"/>
    <property type="evidence" value="ECO:0007669"/>
    <property type="project" value="UniProtKB-KW"/>
</dbReference>
<name>A0AAD5ZYR5_9POAL</name>
<feature type="domain" description="Glutaredoxin" evidence="7">
    <location>
        <begin position="171"/>
        <end position="233"/>
    </location>
</feature>
<dbReference type="PROSITE" id="PS51354">
    <property type="entry name" value="GLUTAREDOXIN_2"/>
    <property type="match status" value="2"/>
</dbReference>
<evidence type="ECO:0000259" key="6">
    <source>
        <dbReference type="Pfam" id="PF00085"/>
    </source>
</evidence>
<dbReference type="EMBL" id="JAMRDG010000001">
    <property type="protein sequence ID" value="KAJ3706546.1"/>
    <property type="molecule type" value="Genomic_DNA"/>
</dbReference>
<comment type="function">
    <text evidence="1">May only reduce GSH-thiol disulfides, but not protein disulfides.</text>
</comment>
<feature type="domain" description="Glutaredoxin" evidence="7">
    <location>
        <begin position="309"/>
        <end position="354"/>
    </location>
</feature>
<dbReference type="SUPFAM" id="SSF52833">
    <property type="entry name" value="Thioredoxin-like"/>
    <property type="match status" value="3"/>
</dbReference>
<evidence type="ECO:0000256" key="5">
    <source>
        <dbReference type="ARBA" id="ARBA00023014"/>
    </source>
</evidence>
<evidence type="ECO:0000313" key="9">
    <source>
        <dbReference type="Proteomes" id="UP001210211"/>
    </source>
</evidence>